<sequence>MSSRLEPEYFEEALAYVDHQGPRAQRKKEIISPTSTSSVEAKSNVRPFARSETHGSVVDGEFFRVAQLWCLIFGDRNQGKKSQVTDGGIRLWLMPTEKLIMLEPHLGIPYCQRTPADQIRDKSLDEGALFLSSDKEADQQSPESDSNGLLSARSQAQRTLHQASATEIADNEAFILQYDGLGATSEVHMDECHVFTLLATIFVVAQRPTITLPTRQFAAGEQYKVNE</sequence>
<keyword evidence="3" id="KW-1185">Reference proteome</keyword>
<feature type="compositionally biased region" description="Polar residues" evidence="1">
    <location>
        <begin position="139"/>
        <end position="153"/>
    </location>
</feature>
<dbReference type="Proteomes" id="UP000077069">
    <property type="component" value="Unassembled WGS sequence"/>
</dbReference>
<evidence type="ECO:0000313" key="3">
    <source>
        <dbReference type="Proteomes" id="UP000077069"/>
    </source>
</evidence>
<dbReference type="InParanoid" id="A0A177CFR4"/>
<protein>
    <submittedName>
        <fullName evidence="2">Uncharacterized protein</fullName>
    </submittedName>
</protein>
<accession>A0A177CFR4</accession>
<organism evidence="2 3">
    <name type="scientific">Paraphaeosphaeria sporulosa</name>
    <dbReference type="NCBI Taxonomy" id="1460663"/>
    <lineage>
        <taxon>Eukaryota</taxon>
        <taxon>Fungi</taxon>
        <taxon>Dikarya</taxon>
        <taxon>Ascomycota</taxon>
        <taxon>Pezizomycotina</taxon>
        <taxon>Dothideomycetes</taxon>
        <taxon>Pleosporomycetidae</taxon>
        <taxon>Pleosporales</taxon>
        <taxon>Massarineae</taxon>
        <taxon>Didymosphaeriaceae</taxon>
        <taxon>Paraphaeosphaeria</taxon>
    </lineage>
</organism>
<dbReference type="OrthoDB" id="5430750at2759"/>
<dbReference type="RefSeq" id="XP_018036034.1">
    <property type="nucleotide sequence ID" value="XM_018184142.1"/>
</dbReference>
<dbReference type="AlphaFoldDB" id="A0A177CFR4"/>
<dbReference type="EMBL" id="KV441552">
    <property type="protein sequence ID" value="OAG05669.1"/>
    <property type="molecule type" value="Genomic_DNA"/>
</dbReference>
<proteinExistence type="predicted"/>
<feature type="region of interest" description="Disordered" evidence="1">
    <location>
        <begin position="132"/>
        <end position="153"/>
    </location>
</feature>
<reference evidence="2 3" key="1">
    <citation type="submission" date="2016-05" db="EMBL/GenBank/DDBJ databases">
        <title>Comparative analysis of secretome profiles of manganese(II)-oxidizing ascomycete fungi.</title>
        <authorList>
            <consortium name="DOE Joint Genome Institute"/>
            <person name="Zeiner C.A."/>
            <person name="Purvine S.O."/>
            <person name="Zink E.M."/>
            <person name="Wu S."/>
            <person name="Pasa-Tolic L."/>
            <person name="Chaput D.L."/>
            <person name="Haridas S."/>
            <person name="Grigoriev I.V."/>
            <person name="Santelli C.M."/>
            <person name="Hansel C.M."/>
        </authorList>
    </citation>
    <scope>NUCLEOTIDE SEQUENCE [LARGE SCALE GENOMIC DNA]</scope>
    <source>
        <strain evidence="2 3">AP3s5-JAC2a</strain>
    </source>
</reference>
<evidence type="ECO:0000256" key="1">
    <source>
        <dbReference type="SAM" id="MobiDB-lite"/>
    </source>
</evidence>
<gene>
    <name evidence="2" type="ORF">CC84DRAFT_1244097</name>
</gene>
<name>A0A177CFR4_9PLEO</name>
<dbReference type="GeneID" id="28767628"/>
<evidence type="ECO:0000313" key="2">
    <source>
        <dbReference type="EMBL" id="OAG05669.1"/>
    </source>
</evidence>